<protein>
    <submittedName>
        <fullName evidence="2">(rape) hypothetical protein</fullName>
    </submittedName>
</protein>
<gene>
    <name evidence="2" type="ORF">DARMORV10_C03P04980.1</name>
</gene>
<feature type="signal peptide" evidence="1">
    <location>
        <begin position="1"/>
        <end position="28"/>
    </location>
</feature>
<accession>A0A816I0L1</accession>
<evidence type="ECO:0000313" key="2">
    <source>
        <dbReference type="EMBL" id="CAF1696893.1"/>
    </source>
</evidence>
<keyword evidence="1" id="KW-0732">Signal</keyword>
<proteinExistence type="predicted"/>
<dbReference type="Proteomes" id="UP001295469">
    <property type="component" value="Chromosome C03"/>
</dbReference>
<name>A0A816I0L1_BRANA</name>
<organism evidence="2">
    <name type="scientific">Brassica napus</name>
    <name type="common">Rape</name>
    <dbReference type="NCBI Taxonomy" id="3708"/>
    <lineage>
        <taxon>Eukaryota</taxon>
        <taxon>Viridiplantae</taxon>
        <taxon>Streptophyta</taxon>
        <taxon>Embryophyta</taxon>
        <taxon>Tracheophyta</taxon>
        <taxon>Spermatophyta</taxon>
        <taxon>Magnoliopsida</taxon>
        <taxon>eudicotyledons</taxon>
        <taxon>Gunneridae</taxon>
        <taxon>Pentapetalae</taxon>
        <taxon>rosids</taxon>
        <taxon>malvids</taxon>
        <taxon>Brassicales</taxon>
        <taxon>Brassicaceae</taxon>
        <taxon>Brassiceae</taxon>
        <taxon>Brassica</taxon>
    </lineage>
</organism>
<sequence>MEEMKGKFCLIASLLVLSLVFSSYTVSAQSYQSRKLKETGKEIHIHKVSKIIAIPSKSPPGKGPREKPKMKV</sequence>
<dbReference type="AlphaFoldDB" id="A0A816I0L1"/>
<evidence type="ECO:0000256" key="1">
    <source>
        <dbReference type="SAM" id="SignalP"/>
    </source>
</evidence>
<reference evidence="2" key="1">
    <citation type="submission" date="2021-01" db="EMBL/GenBank/DDBJ databases">
        <authorList>
            <consortium name="Genoscope - CEA"/>
            <person name="William W."/>
        </authorList>
    </citation>
    <scope>NUCLEOTIDE SEQUENCE</scope>
</reference>
<feature type="chain" id="PRO_5032727139" evidence="1">
    <location>
        <begin position="29"/>
        <end position="72"/>
    </location>
</feature>
<dbReference type="EMBL" id="HG994367">
    <property type="protein sequence ID" value="CAF1696893.1"/>
    <property type="molecule type" value="Genomic_DNA"/>
</dbReference>